<feature type="domain" description="FAD dependent oxidoreductase" evidence="7">
    <location>
        <begin position="46"/>
        <end position="403"/>
    </location>
</feature>
<comment type="similarity">
    <text evidence="2">Belongs to the FAD-dependent glycerol-3-phosphate dehydrogenase family.</text>
</comment>
<evidence type="ECO:0000313" key="10">
    <source>
        <dbReference type="Proteomes" id="UP000199666"/>
    </source>
</evidence>
<evidence type="ECO:0000259" key="8">
    <source>
        <dbReference type="Pfam" id="PF16901"/>
    </source>
</evidence>
<evidence type="ECO:0000256" key="6">
    <source>
        <dbReference type="ARBA" id="ARBA00023002"/>
    </source>
</evidence>
<organism evidence="9 10">
    <name type="scientific">Pedobacter insulae</name>
    <dbReference type="NCBI Taxonomy" id="414048"/>
    <lineage>
        <taxon>Bacteria</taxon>
        <taxon>Pseudomonadati</taxon>
        <taxon>Bacteroidota</taxon>
        <taxon>Sphingobacteriia</taxon>
        <taxon>Sphingobacteriales</taxon>
        <taxon>Sphingobacteriaceae</taxon>
        <taxon>Pedobacter</taxon>
    </lineage>
</organism>
<dbReference type="GO" id="GO:0046168">
    <property type="term" value="P:glycerol-3-phosphate catabolic process"/>
    <property type="evidence" value="ECO:0007669"/>
    <property type="project" value="TreeGrafter"/>
</dbReference>
<protein>
    <submittedName>
        <fullName evidence="9">Glycerol-3-phosphate dehydrogenase</fullName>
    </submittedName>
</protein>
<dbReference type="PANTHER" id="PTHR11985:SF35">
    <property type="entry name" value="ANAEROBIC GLYCEROL-3-PHOSPHATE DEHYDROGENASE SUBUNIT A"/>
    <property type="match status" value="1"/>
</dbReference>
<reference evidence="9 10" key="1">
    <citation type="submission" date="2016-10" db="EMBL/GenBank/DDBJ databases">
        <authorList>
            <person name="de Groot N.N."/>
        </authorList>
    </citation>
    <scope>NUCLEOTIDE SEQUENCE [LARGE SCALE GENOMIC DNA]</scope>
    <source>
        <strain evidence="9 10">DSM 18684</strain>
    </source>
</reference>
<name>A0A1I2XEX3_9SPHI</name>
<dbReference type="PRINTS" id="PR01001">
    <property type="entry name" value="FADG3PDH"/>
</dbReference>
<dbReference type="AlphaFoldDB" id="A0A1I2XEX3"/>
<dbReference type="Proteomes" id="UP000199666">
    <property type="component" value="Unassembled WGS sequence"/>
</dbReference>
<dbReference type="STRING" id="414048.SAMN04489864_105171"/>
<keyword evidence="4" id="KW-0319">Glycerol metabolism</keyword>
<dbReference type="Pfam" id="PF16901">
    <property type="entry name" value="DAO_C"/>
    <property type="match status" value="1"/>
</dbReference>
<dbReference type="Gene3D" id="3.50.50.60">
    <property type="entry name" value="FAD/NAD(P)-binding domain"/>
    <property type="match status" value="1"/>
</dbReference>
<keyword evidence="10" id="KW-1185">Reference proteome</keyword>
<accession>A0A1I2XEX3</accession>
<dbReference type="SUPFAM" id="SSF51905">
    <property type="entry name" value="FAD/NAD(P)-binding domain"/>
    <property type="match status" value="1"/>
</dbReference>
<keyword evidence="5" id="KW-0274">FAD</keyword>
<proteinExistence type="inferred from homology"/>
<dbReference type="InterPro" id="IPR006076">
    <property type="entry name" value="FAD-dep_OxRdtase"/>
</dbReference>
<dbReference type="InterPro" id="IPR031656">
    <property type="entry name" value="DAO_C"/>
</dbReference>
<dbReference type="PROSITE" id="PS00978">
    <property type="entry name" value="FAD_G3PDH_2"/>
    <property type="match status" value="1"/>
</dbReference>
<dbReference type="Pfam" id="PF01266">
    <property type="entry name" value="DAO"/>
    <property type="match status" value="1"/>
</dbReference>
<evidence type="ECO:0000313" key="9">
    <source>
        <dbReference type="EMBL" id="SFH11569.1"/>
    </source>
</evidence>
<gene>
    <name evidence="9" type="ORF">SAMN04489864_105171</name>
</gene>
<dbReference type="InterPro" id="IPR038299">
    <property type="entry name" value="DAO_C_sf"/>
</dbReference>
<keyword evidence="3" id="KW-0285">Flavoprotein</keyword>
<dbReference type="GO" id="GO:0004368">
    <property type="term" value="F:glycerol-3-phosphate dehydrogenase (quinone) activity"/>
    <property type="evidence" value="ECO:0007669"/>
    <property type="project" value="InterPro"/>
</dbReference>
<keyword evidence="6" id="KW-0560">Oxidoreductase</keyword>
<dbReference type="InterPro" id="IPR000447">
    <property type="entry name" value="G3P_DH_FAD-dep"/>
</dbReference>
<dbReference type="PANTHER" id="PTHR11985">
    <property type="entry name" value="GLYCEROL-3-PHOSPHATE DEHYDROGENASE"/>
    <property type="match status" value="1"/>
</dbReference>
<evidence type="ECO:0000256" key="4">
    <source>
        <dbReference type="ARBA" id="ARBA00022798"/>
    </source>
</evidence>
<dbReference type="Gene3D" id="1.10.8.870">
    <property type="entry name" value="Alpha-glycerophosphate oxidase, cap domain"/>
    <property type="match status" value="1"/>
</dbReference>
<dbReference type="InterPro" id="IPR036188">
    <property type="entry name" value="FAD/NAD-bd_sf"/>
</dbReference>
<evidence type="ECO:0000256" key="1">
    <source>
        <dbReference type="ARBA" id="ARBA00001974"/>
    </source>
</evidence>
<dbReference type="EMBL" id="FOPP01000005">
    <property type="protein sequence ID" value="SFH11569.1"/>
    <property type="molecule type" value="Genomic_DNA"/>
</dbReference>
<comment type="cofactor">
    <cofactor evidence="1">
        <name>FAD</name>
        <dbReference type="ChEBI" id="CHEBI:57692"/>
    </cofactor>
</comment>
<dbReference type="Gene3D" id="3.30.9.10">
    <property type="entry name" value="D-Amino Acid Oxidase, subunit A, domain 2"/>
    <property type="match status" value="1"/>
</dbReference>
<feature type="domain" description="Alpha-glycerophosphate oxidase C-terminal" evidence="8">
    <location>
        <begin position="413"/>
        <end position="527"/>
    </location>
</feature>
<dbReference type="GO" id="GO:0006071">
    <property type="term" value="P:glycerol metabolic process"/>
    <property type="evidence" value="ECO:0007669"/>
    <property type="project" value="UniProtKB-KW"/>
</dbReference>
<evidence type="ECO:0000256" key="5">
    <source>
        <dbReference type="ARBA" id="ARBA00022827"/>
    </source>
</evidence>
<sequence>MYSFVYDNLSAKRKLSKDHLKRELMNGIAFNRETFLDQLANRSDWDVIIVGGGATGLGVAVDSATRGFSTLLLEQSDFAKGTSSRSTKLVHGGVRYLAQGDIALVYEALHERGLLLKNAPHLVKDQEFIIPIYSWFSKYKYLLGLTFYDMLAGKSGFGKSSFLKKEKVIAAIPGLKEKGLIGGVRYSDGQFDDARLALNLAQTAAEHNGVILNYMKVTSLTKTGDKVSGVIAEDAETGKSYKLNAKTIVNATGVFVDEILKMDMPSGDPLVRPSQGAHIVLDQSFLQGDAALMIPKTTDGRVLFAVPWHGKVLVGTTDTPLNAHSLEPVALAEEVDFILATAGQYLTKTPTKHDVLSVFAGLRPLAAPGKNTNSTKEISRSHKLIVAQSGLITITGGKWTTYRKMAMDVLDKAIEIGQLAVKKCVSQDVHIHGFQNQRLKDDLAIYGSDADEIRKLMKENPGLSNPLHPAYRFNQAEVVWMVRSEMARTVEDVLARRMRVLFLDAKGAIALAPAVAKIMANELKKDDGWVDDQLRAFNRLASAYLLYEVLITQKEVMGVA</sequence>
<evidence type="ECO:0000259" key="7">
    <source>
        <dbReference type="Pfam" id="PF01266"/>
    </source>
</evidence>
<evidence type="ECO:0000256" key="2">
    <source>
        <dbReference type="ARBA" id="ARBA00007330"/>
    </source>
</evidence>
<evidence type="ECO:0000256" key="3">
    <source>
        <dbReference type="ARBA" id="ARBA00022630"/>
    </source>
</evidence>